<keyword evidence="2" id="KW-1162">Viral penetration into host cytoplasm</keyword>
<protein>
    <submittedName>
        <fullName evidence="5">Portal_HK97, phage portal protein, HK97 family</fullName>
    </submittedName>
</protein>
<proteinExistence type="predicted"/>
<evidence type="ECO:0000313" key="5">
    <source>
        <dbReference type="EMBL" id="CAB4216910.1"/>
    </source>
</evidence>
<name>A0A6J5SNZ1_9CAUD</name>
<evidence type="ECO:0000256" key="3">
    <source>
        <dbReference type="ARBA" id="ARBA00023219"/>
    </source>
</evidence>
<keyword evidence="1" id="KW-1188">Viral release from host cell</keyword>
<dbReference type="Gene3D" id="3.30.1120.70">
    <property type="match status" value="1"/>
</dbReference>
<gene>
    <name evidence="4" type="ORF">UFOVP1143_8</name>
    <name evidence="5" type="ORF">UFOVP1504_2</name>
</gene>
<evidence type="ECO:0000256" key="1">
    <source>
        <dbReference type="ARBA" id="ARBA00022950"/>
    </source>
</evidence>
<evidence type="ECO:0000256" key="2">
    <source>
        <dbReference type="ARBA" id="ARBA00023009"/>
    </source>
</evidence>
<dbReference type="Pfam" id="PF04860">
    <property type="entry name" value="Phage_portal"/>
    <property type="match status" value="1"/>
</dbReference>
<dbReference type="EMBL" id="LR797083">
    <property type="protein sequence ID" value="CAB4185919.1"/>
    <property type="molecule type" value="Genomic_DNA"/>
</dbReference>
<organism evidence="5">
    <name type="scientific">uncultured Caudovirales phage</name>
    <dbReference type="NCBI Taxonomy" id="2100421"/>
    <lineage>
        <taxon>Viruses</taxon>
        <taxon>Duplodnaviria</taxon>
        <taxon>Heunggongvirae</taxon>
        <taxon>Uroviricota</taxon>
        <taxon>Caudoviricetes</taxon>
        <taxon>Peduoviridae</taxon>
        <taxon>Maltschvirus</taxon>
        <taxon>Maltschvirus maltsch</taxon>
    </lineage>
</organism>
<keyword evidence="3" id="KW-0231">Viral genome packaging</keyword>
<evidence type="ECO:0000313" key="4">
    <source>
        <dbReference type="EMBL" id="CAB4185919.1"/>
    </source>
</evidence>
<keyword evidence="2" id="KW-1160">Virus entry into host cell</keyword>
<keyword evidence="2" id="KW-1171">Viral genome ejection through host cell envelope</keyword>
<dbReference type="EMBL" id="LR797439">
    <property type="protein sequence ID" value="CAB4216910.1"/>
    <property type="molecule type" value="Genomic_DNA"/>
</dbReference>
<dbReference type="Gene3D" id="3.40.140.120">
    <property type="match status" value="1"/>
</dbReference>
<accession>A0A6J5SNZ1</accession>
<reference evidence="5" key="1">
    <citation type="submission" date="2020-05" db="EMBL/GenBank/DDBJ databases">
        <authorList>
            <person name="Chiriac C."/>
            <person name="Salcher M."/>
            <person name="Ghai R."/>
            <person name="Kavagutti S V."/>
        </authorList>
    </citation>
    <scope>NUCLEOTIDE SEQUENCE</scope>
</reference>
<dbReference type="InterPro" id="IPR006944">
    <property type="entry name" value="Phage/GTA_portal"/>
</dbReference>
<dbReference type="Gene3D" id="1.20.1270.210">
    <property type="match status" value="1"/>
</dbReference>
<sequence>MALPRLRFIRTPDPSFTSRIAAGEAGPYVRESGGTSLLQLVQGSAGTFRVTRATALQVPAVVDALKTYAHTISAFGLRQFRYDEPVETASFLLTPSPFLPYSAVMQRTVTDILLWDRAYWYVTKRTWDNFPAEIQVMRVEDVSDLSSTRTTGVDTNAYPPIDPFYWLGQPVPVRDVIKFYGDGLGGWLSVGGTAINTAAALEAATLNYSEYPMPTVVLKNTGADLPGAQVDALLDAWEEARTNRASAYLNSSIEAKSMGWSARDLALVEARNESAIQIARIANLDPTWVGAAVAGSSMVYSNRVDLYRQLLDISLRPVMDNITHRLSMPDITPRGHAVRFDTTGFLRGNATDLAALVAQLVPLAVLTPEEARAVMDLNTLGLTPTSLPQLGG</sequence>
<keyword evidence="1" id="KW-0118">Viral capsid assembly</keyword>